<dbReference type="Proteomes" id="UP000324222">
    <property type="component" value="Unassembled WGS sequence"/>
</dbReference>
<keyword evidence="3" id="KW-1185">Reference proteome</keyword>
<evidence type="ECO:0000256" key="1">
    <source>
        <dbReference type="SAM" id="MobiDB-lite"/>
    </source>
</evidence>
<dbReference type="AlphaFoldDB" id="A0A5B7DA77"/>
<protein>
    <submittedName>
        <fullName evidence="2">Uncharacterized protein</fullName>
    </submittedName>
</protein>
<feature type="compositionally biased region" description="Polar residues" evidence="1">
    <location>
        <begin position="1"/>
        <end position="15"/>
    </location>
</feature>
<evidence type="ECO:0000313" key="2">
    <source>
        <dbReference type="EMBL" id="MPC18221.1"/>
    </source>
</evidence>
<organism evidence="2 3">
    <name type="scientific">Portunus trituberculatus</name>
    <name type="common">Swimming crab</name>
    <name type="synonym">Neptunus trituberculatus</name>
    <dbReference type="NCBI Taxonomy" id="210409"/>
    <lineage>
        <taxon>Eukaryota</taxon>
        <taxon>Metazoa</taxon>
        <taxon>Ecdysozoa</taxon>
        <taxon>Arthropoda</taxon>
        <taxon>Crustacea</taxon>
        <taxon>Multicrustacea</taxon>
        <taxon>Malacostraca</taxon>
        <taxon>Eumalacostraca</taxon>
        <taxon>Eucarida</taxon>
        <taxon>Decapoda</taxon>
        <taxon>Pleocyemata</taxon>
        <taxon>Brachyura</taxon>
        <taxon>Eubrachyura</taxon>
        <taxon>Portunoidea</taxon>
        <taxon>Portunidae</taxon>
        <taxon>Portuninae</taxon>
        <taxon>Portunus</taxon>
    </lineage>
</organism>
<proteinExistence type="predicted"/>
<evidence type="ECO:0000313" key="3">
    <source>
        <dbReference type="Proteomes" id="UP000324222"/>
    </source>
</evidence>
<reference evidence="2 3" key="1">
    <citation type="submission" date="2019-05" db="EMBL/GenBank/DDBJ databases">
        <title>Another draft genome of Portunus trituberculatus and its Hox gene families provides insights of decapod evolution.</title>
        <authorList>
            <person name="Jeong J.-H."/>
            <person name="Song I."/>
            <person name="Kim S."/>
            <person name="Choi T."/>
            <person name="Kim D."/>
            <person name="Ryu S."/>
            <person name="Kim W."/>
        </authorList>
    </citation>
    <scope>NUCLEOTIDE SEQUENCE [LARGE SCALE GENOMIC DNA]</scope>
    <source>
        <tissue evidence="2">Muscle</tissue>
    </source>
</reference>
<dbReference type="EMBL" id="VSRR010000659">
    <property type="protein sequence ID" value="MPC18221.1"/>
    <property type="molecule type" value="Genomic_DNA"/>
</dbReference>
<gene>
    <name evidence="2" type="ORF">E2C01_011099</name>
</gene>
<comment type="caution">
    <text evidence="2">The sequence shown here is derived from an EMBL/GenBank/DDBJ whole genome shotgun (WGS) entry which is preliminary data.</text>
</comment>
<sequence>MPLHYMTSSNPQATSPVFHHNPPTTVPPRLPHHSPQHPDHGSLTYYGTLWPPKGTASPAPLLHIFRTFSRLSLSPSLRSHSSCLLRELALGRTNQYITLLGGSLPYSP</sequence>
<name>A0A5B7DA77_PORTR</name>
<feature type="region of interest" description="Disordered" evidence="1">
    <location>
        <begin position="1"/>
        <end position="38"/>
    </location>
</feature>
<accession>A0A5B7DA77</accession>